<evidence type="ECO:0000313" key="2">
    <source>
        <dbReference type="Proteomes" id="UP001589898"/>
    </source>
</evidence>
<dbReference type="InterPro" id="IPR004027">
    <property type="entry name" value="SEC_C_motif"/>
</dbReference>
<dbReference type="Gene3D" id="3.10.450.50">
    <property type="match status" value="1"/>
</dbReference>
<dbReference type="Pfam" id="PF02810">
    <property type="entry name" value="SEC-C"/>
    <property type="match status" value="1"/>
</dbReference>
<gene>
    <name evidence="1" type="ORF">ACFFFU_11270</name>
</gene>
<dbReference type="SUPFAM" id="SSF103642">
    <property type="entry name" value="Sec-C motif"/>
    <property type="match status" value="1"/>
</dbReference>
<dbReference type="RefSeq" id="WP_225218078.1">
    <property type="nucleotide sequence ID" value="NZ_JBHLTF010000032.1"/>
</dbReference>
<organism evidence="1 2">
    <name type="scientific">Luteimonas padinae</name>
    <dbReference type="NCBI Taxonomy" id="1714359"/>
    <lineage>
        <taxon>Bacteria</taxon>
        <taxon>Pseudomonadati</taxon>
        <taxon>Pseudomonadota</taxon>
        <taxon>Gammaproteobacteria</taxon>
        <taxon>Lysobacterales</taxon>
        <taxon>Lysobacteraceae</taxon>
        <taxon>Luteimonas</taxon>
    </lineage>
</organism>
<sequence length="29" mass="3407">MRDHQPCQCGSGNKYKRCHGRQLERAFSL</sequence>
<dbReference type="Proteomes" id="UP001589898">
    <property type="component" value="Unassembled WGS sequence"/>
</dbReference>
<keyword evidence="2" id="KW-1185">Reference proteome</keyword>
<comment type="caution">
    <text evidence="1">The sequence shown here is derived from an EMBL/GenBank/DDBJ whole genome shotgun (WGS) entry which is preliminary data.</text>
</comment>
<evidence type="ECO:0000313" key="1">
    <source>
        <dbReference type="EMBL" id="MFC0718322.1"/>
    </source>
</evidence>
<name>A0ABV6SY09_9GAMM</name>
<dbReference type="EMBL" id="JBHLTF010000032">
    <property type="protein sequence ID" value="MFC0718322.1"/>
    <property type="molecule type" value="Genomic_DNA"/>
</dbReference>
<accession>A0ABV6SY09</accession>
<protein>
    <submittedName>
        <fullName evidence="1">SEC-C metal-binding domain-containing protein</fullName>
    </submittedName>
</protein>
<proteinExistence type="predicted"/>
<reference evidence="1 2" key="1">
    <citation type="submission" date="2024-09" db="EMBL/GenBank/DDBJ databases">
        <authorList>
            <person name="Sun Q."/>
            <person name="Mori K."/>
        </authorList>
    </citation>
    <scope>NUCLEOTIDE SEQUENCE [LARGE SCALE GENOMIC DNA]</scope>
    <source>
        <strain evidence="1 2">KCTC 52403</strain>
    </source>
</reference>